<dbReference type="PANTHER" id="PTHR12871:SF4">
    <property type="entry name" value="ALPHA-1,6-MANNOSYL-GLYCOPROTEIN 2-BETA-N-ACETYLGLUCOSAMINYLTRANSFERASE"/>
    <property type="match status" value="1"/>
</dbReference>
<sequence length="425" mass="49686">MARYTCHQFYILFQLCLVLILIQWTIHHVNYASDRLYQRRNGAFKLHSLQQSVQVEKANHRIRKLSNNSRQSVNLITIESARRSNRDIFPVKSYFIPMVIFSSFRLHYITQLLQSLKVAAMTANLDGASPCLFVLHRNKDVSQQHIRDMQRLLNTIQFCKVYQWRVHAPNQGKRTASSFKAVWFDAVKRAFESQKFATSTSSYEDDIIFLEDDIILSPDALKVFRYGIYQKNRHNSVIAVALGGWSGENVINAHPDTFIVRRSFHFPSMAYAFNMSTWKIIKSSKFLKHRNRDWSEALGDIVNRRLGWVPYFIVPTLGRIWHIGSQGLGLRGDSSMRRHVELRAHWTKAPRLINFHSAKVNKGYRDLFGFYCGQFILKSSLCPRSYIRFPPGRRFDIICIDAGNGPEPCLRKYPYLERDFTNWIH</sequence>
<dbReference type="GO" id="GO:0046872">
    <property type="term" value="F:metal ion binding"/>
    <property type="evidence" value="ECO:0007669"/>
    <property type="project" value="UniProtKB-KW"/>
</dbReference>
<dbReference type="CTD" id="6752420"/>
<dbReference type="Pfam" id="PF05060">
    <property type="entry name" value="MGAT2"/>
    <property type="match status" value="1"/>
</dbReference>
<accession>B3RTE2</accession>
<dbReference type="InterPro" id="IPR007754">
    <property type="entry name" value="GlcNAc_II"/>
</dbReference>
<feature type="binding site" evidence="1">
    <location>
        <position position="322"/>
    </location>
    <ligand>
        <name>Mn(2+)</name>
        <dbReference type="ChEBI" id="CHEBI:29035"/>
    </ligand>
</feature>
<evidence type="ECO:0000256" key="1">
    <source>
        <dbReference type="PIRSR" id="PIRSR607754-2"/>
    </source>
</evidence>
<dbReference type="AlphaFoldDB" id="B3RTE2"/>
<evidence type="ECO:0000313" key="3">
    <source>
        <dbReference type="EMBL" id="EDV26679.1"/>
    </source>
</evidence>
<gene>
    <name evidence="3" type="ORF">TRIADDRAFT_54933</name>
</gene>
<name>B3RTE2_TRIAD</name>
<evidence type="ECO:0000313" key="4">
    <source>
        <dbReference type="Proteomes" id="UP000009022"/>
    </source>
</evidence>
<dbReference type="InterPro" id="IPR029044">
    <property type="entry name" value="Nucleotide-diphossugar_trans"/>
</dbReference>
<reference evidence="3 4" key="1">
    <citation type="journal article" date="2008" name="Nature">
        <title>The Trichoplax genome and the nature of placozoans.</title>
        <authorList>
            <person name="Srivastava M."/>
            <person name="Begovic E."/>
            <person name="Chapman J."/>
            <person name="Putnam N.H."/>
            <person name="Hellsten U."/>
            <person name="Kawashima T."/>
            <person name="Kuo A."/>
            <person name="Mitros T."/>
            <person name="Salamov A."/>
            <person name="Carpenter M.L."/>
            <person name="Signorovitch A.Y."/>
            <person name="Moreno M.A."/>
            <person name="Kamm K."/>
            <person name="Grimwood J."/>
            <person name="Schmutz J."/>
            <person name="Shapiro H."/>
            <person name="Grigoriev I.V."/>
            <person name="Buss L.W."/>
            <person name="Schierwater B."/>
            <person name="Dellaporta S.L."/>
            <person name="Rokhsar D.S."/>
        </authorList>
    </citation>
    <scope>NUCLEOTIDE SEQUENCE [LARGE SCALE GENOMIC DNA]</scope>
    <source>
        <strain evidence="3 4">Grell-BS-1999</strain>
    </source>
</reference>
<keyword evidence="2" id="KW-1133">Transmembrane helix</keyword>
<protein>
    <submittedName>
        <fullName evidence="3">Uncharacterized protein</fullName>
    </submittedName>
</protein>
<feature type="transmembrane region" description="Helical" evidence="2">
    <location>
        <begin position="9"/>
        <end position="26"/>
    </location>
</feature>
<comment type="cofactor">
    <cofactor evidence="1">
        <name>Mn(2+)</name>
        <dbReference type="ChEBI" id="CHEBI:29035"/>
    </cofactor>
</comment>
<dbReference type="HOGENOM" id="CLU_654407_0_0_1"/>
<dbReference type="PANTHER" id="PTHR12871">
    <property type="entry name" value="BETA-1,2-N-ACETYLGLUCOSAMINYLTRANSFERASE II"/>
    <property type="match status" value="1"/>
</dbReference>
<dbReference type="InParanoid" id="B3RTE2"/>
<organism evidence="3 4">
    <name type="scientific">Trichoplax adhaerens</name>
    <name type="common">Trichoplax reptans</name>
    <dbReference type="NCBI Taxonomy" id="10228"/>
    <lineage>
        <taxon>Eukaryota</taxon>
        <taxon>Metazoa</taxon>
        <taxon>Placozoa</taxon>
        <taxon>Uniplacotomia</taxon>
        <taxon>Trichoplacea</taxon>
        <taxon>Trichoplacidae</taxon>
        <taxon>Trichoplax</taxon>
    </lineage>
</organism>
<dbReference type="eggNOG" id="ENOG502SSG0">
    <property type="taxonomic scope" value="Eukaryota"/>
</dbReference>
<dbReference type="RefSeq" id="XP_002110675.1">
    <property type="nucleotide sequence ID" value="XM_002110639.1"/>
</dbReference>
<feature type="binding site" evidence="1">
    <location>
        <position position="213"/>
    </location>
    <ligand>
        <name>Mn(2+)</name>
        <dbReference type="ChEBI" id="CHEBI:29035"/>
    </ligand>
</feature>
<dbReference type="KEGG" id="tad:TRIADDRAFT_54933"/>
<proteinExistence type="predicted"/>
<dbReference type="GO" id="GO:0000139">
    <property type="term" value="C:Golgi membrane"/>
    <property type="evidence" value="ECO:0000318"/>
    <property type="project" value="GO_Central"/>
</dbReference>
<dbReference type="GO" id="GO:0008455">
    <property type="term" value="F:alpha-1,6-mannosylglycoprotein 2-beta-N-acetylglucosaminyltransferase activity"/>
    <property type="evidence" value="ECO:0000318"/>
    <property type="project" value="GO_Central"/>
</dbReference>
<keyword evidence="1" id="KW-0464">Manganese</keyword>
<dbReference type="GeneID" id="6752420"/>
<dbReference type="Proteomes" id="UP000009022">
    <property type="component" value="Unassembled WGS sequence"/>
</dbReference>
<dbReference type="GO" id="GO:0005795">
    <property type="term" value="C:Golgi stack"/>
    <property type="evidence" value="ECO:0007669"/>
    <property type="project" value="InterPro"/>
</dbReference>
<dbReference type="GO" id="GO:0009312">
    <property type="term" value="P:oligosaccharide biosynthetic process"/>
    <property type="evidence" value="ECO:0007669"/>
    <property type="project" value="InterPro"/>
</dbReference>
<dbReference type="UniPathway" id="UPA00378"/>
<evidence type="ECO:0000256" key="2">
    <source>
        <dbReference type="SAM" id="Phobius"/>
    </source>
</evidence>
<dbReference type="EMBL" id="DS985243">
    <property type="protein sequence ID" value="EDV26679.1"/>
    <property type="molecule type" value="Genomic_DNA"/>
</dbReference>
<keyword evidence="4" id="KW-1185">Reference proteome</keyword>
<dbReference type="GO" id="GO:0006487">
    <property type="term" value="P:protein N-linked glycosylation"/>
    <property type="evidence" value="ECO:0000318"/>
    <property type="project" value="GO_Central"/>
</dbReference>
<dbReference type="PhylomeDB" id="B3RTE2"/>
<keyword evidence="2" id="KW-0812">Transmembrane</keyword>
<keyword evidence="1" id="KW-0479">Metal-binding</keyword>
<dbReference type="Gene3D" id="3.90.550.10">
    <property type="entry name" value="Spore Coat Polysaccharide Biosynthesis Protein SpsA, Chain A"/>
    <property type="match status" value="1"/>
</dbReference>
<keyword evidence="2" id="KW-0472">Membrane</keyword>